<keyword evidence="16" id="KW-1185">Reference proteome</keyword>
<evidence type="ECO:0000256" key="14">
    <source>
        <dbReference type="SAM" id="Phobius"/>
    </source>
</evidence>
<evidence type="ECO:0000256" key="13">
    <source>
        <dbReference type="SAM" id="MobiDB-lite"/>
    </source>
</evidence>
<dbReference type="PANTHER" id="PTHR10408:SF7">
    <property type="entry name" value="DIACYLGLYCEROL O-ACYLTRANSFERASE 1"/>
    <property type="match status" value="1"/>
</dbReference>
<dbReference type="PIRSF" id="PIRSF000439">
    <property type="entry name" value="Oat_ACAT_DAG_ARE"/>
    <property type="match status" value="1"/>
</dbReference>
<feature type="transmembrane region" description="Helical" evidence="14">
    <location>
        <begin position="119"/>
        <end position="144"/>
    </location>
</feature>
<evidence type="ECO:0000256" key="4">
    <source>
        <dbReference type="ARBA" id="ARBA00022679"/>
    </source>
</evidence>
<feature type="transmembrane region" description="Helical" evidence="14">
    <location>
        <begin position="165"/>
        <end position="186"/>
    </location>
</feature>
<evidence type="ECO:0000256" key="11">
    <source>
        <dbReference type="PIRNR" id="PIRNR000439"/>
    </source>
</evidence>
<keyword evidence="8 11" id="KW-0472">Membrane</keyword>
<comment type="pathway">
    <text evidence="2">Lipid metabolism.</text>
</comment>
<dbReference type="AlphaFoldDB" id="A0A168LET5"/>
<feature type="transmembrane region" description="Helical" evidence="14">
    <location>
        <begin position="355"/>
        <end position="374"/>
    </location>
</feature>
<dbReference type="GO" id="GO:0005789">
    <property type="term" value="C:endoplasmic reticulum membrane"/>
    <property type="evidence" value="ECO:0007669"/>
    <property type="project" value="UniProtKB-SubCell"/>
</dbReference>
<sequence length="489" mass="55743">MTTAYRRSAKVVTDSEDDQSDSRQRRDLHITSKHAANDENKGKVAAASFGPYHTIPIHTITKPSVLSKEAPPENYSGFIRLGMLVLGAGNIRLVIENWIKYGLLIRLPHSDISMQDYGWFGLAWLSIPFSLVVSFVVEYTMAKVATQSRNAKPDHLKKLANVEKVVNLTHLGHLVFLLTFSSYIVYNHVHHPLGKIGSAVLVLCLVTFLKLTSYCLVNGELRERYIRGECDEFYDPAAAYPDNIKLTNLLYFFCAPTLCYQPSYPRTPAFRLTFFLKRVSELVVCLVMMHVLAEQYAKPTLANSLQALDERNLLVIVERVLKLSTSAVVIWLLLFYALFHAYLNALSEVLRFGDRTFYLAWWNSGNLATYWRLWNRPVYLFFKRHVYLPSVQRGLPPSLGQLLVFFASALLHEFMVGIPTHSINGFAFWGMLGQIPLIALTKFLEKWRGKGGALGNTIFWIAFCVIGQPTIALMYYHQWTITHKHLQSK</sequence>
<evidence type="ECO:0000313" key="15">
    <source>
        <dbReference type="EMBL" id="SAL96646.1"/>
    </source>
</evidence>
<evidence type="ECO:0000256" key="3">
    <source>
        <dbReference type="ARBA" id="ARBA00009010"/>
    </source>
</evidence>
<keyword evidence="7 14" id="KW-1133">Transmembrane helix</keyword>
<evidence type="ECO:0000256" key="6">
    <source>
        <dbReference type="ARBA" id="ARBA00022824"/>
    </source>
</evidence>
<proteinExistence type="inferred from homology"/>
<feature type="transmembrane region" description="Helical" evidence="14">
    <location>
        <begin position="78"/>
        <end position="99"/>
    </location>
</feature>
<keyword evidence="4 11" id="KW-0808">Transferase</keyword>
<feature type="transmembrane region" description="Helical" evidence="14">
    <location>
        <begin position="320"/>
        <end position="343"/>
    </location>
</feature>
<gene>
    <name evidence="15" type="primary">ABSGL_02062.1 scaffold 2596</name>
</gene>
<reference evidence="15" key="1">
    <citation type="submission" date="2016-04" db="EMBL/GenBank/DDBJ databases">
        <authorList>
            <person name="Evans L.H."/>
            <person name="Alamgir A."/>
            <person name="Owens N."/>
            <person name="Weber N.D."/>
            <person name="Virtaneva K."/>
            <person name="Barbian K."/>
            <person name="Babar A."/>
            <person name="Rosenke K."/>
        </authorList>
    </citation>
    <scope>NUCLEOTIDE SEQUENCE [LARGE SCALE GENOMIC DNA]</scope>
    <source>
        <strain evidence="15">CBS 101.48</strain>
    </source>
</reference>
<evidence type="ECO:0000256" key="2">
    <source>
        <dbReference type="ARBA" id="ARBA00005189"/>
    </source>
</evidence>
<evidence type="ECO:0000256" key="7">
    <source>
        <dbReference type="ARBA" id="ARBA00022989"/>
    </source>
</evidence>
<feature type="active site" evidence="12">
    <location>
        <position position="412"/>
    </location>
</feature>
<feature type="transmembrane region" description="Helical" evidence="14">
    <location>
        <begin position="457"/>
        <end position="476"/>
    </location>
</feature>
<keyword evidence="9 11" id="KW-0012">Acyltransferase</keyword>
<dbReference type="OrthoDB" id="10039049at2759"/>
<evidence type="ECO:0000256" key="8">
    <source>
        <dbReference type="ARBA" id="ARBA00023136"/>
    </source>
</evidence>
<accession>A0A168LET5</accession>
<feature type="region of interest" description="Disordered" evidence="13">
    <location>
        <begin position="1"/>
        <end position="25"/>
    </location>
</feature>
<comment type="subcellular location">
    <subcellularLocation>
        <location evidence="1 11">Endoplasmic reticulum membrane</location>
        <topology evidence="1 11">Multi-pass membrane protein</topology>
    </subcellularLocation>
</comment>
<dbReference type="GO" id="GO:0004144">
    <property type="term" value="F:diacylglycerol O-acyltransferase activity"/>
    <property type="evidence" value="ECO:0007669"/>
    <property type="project" value="TreeGrafter"/>
</dbReference>
<dbReference type="STRING" id="4829.A0A168LET5"/>
<comment type="function">
    <text evidence="10">Sterol O-acyltransferase that catalyzes the formation of stery esters.</text>
</comment>
<evidence type="ECO:0000256" key="10">
    <source>
        <dbReference type="ARBA" id="ARBA00023568"/>
    </source>
</evidence>
<dbReference type="PANTHER" id="PTHR10408">
    <property type="entry name" value="STEROL O-ACYLTRANSFERASE"/>
    <property type="match status" value="1"/>
</dbReference>
<keyword evidence="6 11" id="KW-0256">Endoplasmic reticulum</keyword>
<dbReference type="InParanoid" id="A0A168LET5"/>
<name>A0A168LET5_ABSGL</name>
<dbReference type="GO" id="GO:0019432">
    <property type="term" value="P:triglyceride biosynthetic process"/>
    <property type="evidence" value="ECO:0007669"/>
    <property type="project" value="TreeGrafter"/>
</dbReference>
<organism evidence="15">
    <name type="scientific">Absidia glauca</name>
    <name type="common">Pin mould</name>
    <dbReference type="NCBI Taxonomy" id="4829"/>
    <lineage>
        <taxon>Eukaryota</taxon>
        <taxon>Fungi</taxon>
        <taxon>Fungi incertae sedis</taxon>
        <taxon>Mucoromycota</taxon>
        <taxon>Mucoromycotina</taxon>
        <taxon>Mucoromycetes</taxon>
        <taxon>Mucorales</taxon>
        <taxon>Cunninghamellaceae</taxon>
        <taxon>Absidia</taxon>
    </lineage>
</organism>
<keyword evidence="5 14" id="KW-0812">Transmembrane</keyword>
<dbReference type="Proteomes" id="UP000078561">
    <property type="component" value="Unassembled WGS sequence"/>
</dbReference>
<evidence type="ECO:0000313" key="16">
    <source>
        <dbReference type="Proteomes" id="UP000078561"/>
    </source>
</evidence>
<evidence type="ECO:0000256" key="1">
    <source>
        <dbReference type="ARBA" id="ARBA00004477"/>
    </source>
</evidence>
<evidence type="ECO:0000256" key="5">
    <source>
        <dbReference type="ARBA" id="ARBA00022692"/>
    </source>
</evidence>
<comment type="similarity">
    <text evidence="3 11">Belongs to the membrane-bound acyltransferase family. Sterol o-acyltransferase subfamily.</text>
</comment>
<dbReference type="Pfam" id="PF03062">
    <property type="entry name" value="MBOAT"/>
    <property type="match status" value="1"/>
</dbReference>
<dbReference type="InterPro" id="IPR014371">
    <property type="entry name" value="Oat_ACAT_DAG_ARE"/>
</dbReference>
<feature type="transmembrane region" description="Helical" evidence="14">
    <location>
        <begin position="198"/>
        <end position="217"/>
    </location>
</feature>
<protein>
    <recommendedName>
        <fullName evidence="11">O-acyltransferase</fullName>
    </recommendedName>
</protein>
<feature type="transmembrane region" description="Helical" evidence="14">
    <location>
        <begin position="395"/>
        <end position="414"/>
    </location>
</feature>
<evidence type="ECO:0000256" key="12">
    <source>
        <dbReference type="PIRSR" id="PIRSR000439-1"/>
    </source>
</evidence>
<evidence type="ECO:0000256" key="9">
    <source>
        <dbReference type="ARBA" id="ARBA00023315"/>
    </source>
</evidence>
<dbReference type="InterPro" id="IPR004299">
    <property type="entry name" value="MBOAT_fam"/>
</dbReference>
<feature type="transmembrane region" description="Helical" evidence="14">
    <location>
        <begin position="426"/>
        <end position="445"/>
    </location>
</feature>
<dbReference type="EMBL" id="LT551165">
    <property type="protein sequence ID" value="SAL96646.1"/>
    <property type="molecule type" value="Genomic_DNA"/>
</dbReference>
<dbReference type="OMA" id="FEMVQIN"/>